<evidence type="ECO:0000313" key="4">
    <source>
        <dbReference type="Proteomes" id="UP000553980"/>
    </source>
</evidence>
<evidence type="ECO:0000313" key="3">
    <source>
        <dbReference type="Proteomes" id="UP000313390"/>
    </source>
</evidence>
<gene>
    <name evidence="2" type="ORF">FIB18_03320</name>
    <name evidence="1" type="ORF">GGQ79_000922</name>
</gene>
<reference evidence="2 3" key="1">
    <citation type="journal article" date="2011" name="Int. J. Syst. Evol. Microbiol.">
        <title>Ochrobactrum pecoris sp. nov., isolated from farm animals.</title>
        <authorList>
            <person name="Kampfer P."/>
            <person name="Huber B."/>
            <person name="Busse H.J."/>
            <person name="Scholz H.C."/>
            <person name="Tomaso H."/>
            <person name="Hotzel H."/>
            <person name="Melzer F."/>
        </authorList>
    </citation>
    <scope>NUCLEOTIDE SEQUENCE [LARGE SCALE GENOMIC DNA]</scope>
    <source>
        <strain evidence="2 3">08RB2639</strain>
    </source>
</reference>
<organism evidence="2 3">
    <name type="scientific">Brucella pecoris</name>
    <dbReference type="NCBI Taxonomy" id="867683"/>
    <lineage>
        <taxon>Bacteria</taxon>
        <taxon>Pseudomonadati</taxon>
        <taxon>Pseudomonadota</taxon>
        <taxon>Alphaproteobacteria</taxon>
        <taxon>Hyphomicrobiales</taxon>
        <taxon>Brucellaceae</taxon>
        <taxon>Brucella/Ochrobactrum group</taxon>
        <taxon>Brucella</taxon>
    </lineage>
</organism>
<dbReference type="EMBL" id="JACIEX010000002">
    <property type="protein sequence ID" value="MBB4092437.1"/>
    <property type="molecule type" value="Genomic_DNA"/>
</dbReference>
<reference evidence="2" key="2">
    <citation type="submission" date="2019-06" db="EMBL/GenBank/DDBJ databases">
        <authorList>
            <person name="Hu M."/>
        </authorList>
    </citation>
    <scope>NUCLEOTIDE SEQUENCE</scope>
    <source>
        <strain evidence="2">08RB2639</strain>
    </source>
</reference>
<evidence type="ECO:0000313" key="2">
    <source>
        <dbReference type="EMBL" id="TNV14283.1"/>
    </source>
</evidence>
<dbReference type="RefSeq" id="WP_140019431.1">
    <property type="nucleotide sequence ID" value="NZ_JACIEX010000002.1"/>
</dbReference>
<evidence type="ECO:0000313" key="1">
    <source>
        <dbReference type="EMBL" id="MBB4092437.1"/>
    </source>
</evidence>
<accession>A0A5C5CSJ0</accession>
<protein>
    <submittedName>
        <fullName evidence="2">Uncharacterized protein</fullName>
    </submittedName>
</protein>
<keyword evidence="4" id="KW-1185">Reference proteome</keyword>
<comment type="caution">
    <text evidence="2">The sequence shown here is derived from an EMBL/GenBank/DDBJ whole genome shotgun (WGS) entry which is preliminary data.</text>
</comment>
<name>A0A5C5CSJ0_9HYPH</name>
<sequence>MSARPFIVPLTCPCFFSGRELIISPDCEEHYTAVDDGNDEEAADIFAIIWCDFVPLFLRKTDPETAIRDAQEMNARARLAGIKLSGLRAVRLPALTDKLETLWEPDSHDD</sequence>
<dbReference type="AlphaFoldDB" id="A0A5C5CSJ0"/>
<dbReference type="Proteomes" id="UP000313390">
    <property type="component" value="Unassembled WGS sequence"/>
</dbReference>
<dbReference type="Proteomes" id="UP000553980">
    <property type="component" value="Unassembled WGS sequence"/>
</dbReference>
<proteinExistence type="predicted"/>
<reference evidence="1 4" key="3">
    <citation type="submission" date="2020-08" db="EMBL/GenBank/DDBJ databases">
        <title>Genomic Encyclopedia of Type Strains, Phase IV (KMG-IV): sequencing the most valuable type-strain genomes for metagenomic binning, comparative biology and taxonomic classification.</title>
        <authorList>
            <person name="Goeker M."/>
        </authorList>
    </citation>
    <scope>NUCLEOTIDE SEQUENCE [LARGE SCALE GENOMIC DNA]</scope>
    <source>
        <strain evidence="1 4">DSM 23868</strain>
    </source>
</reference>
<dbReference type="EMBL" id="VEWK01000002">
    <property type="protein sequence ID" value="TNV14283.1"/>
    <property type="molecule type" value="Genomic_DNA"/>
</dbReference>